<sequence>MCNSILIDSISSNLSVNWIDRVTKQDLLIKVAPRRVVTRFTSEQDHSTIDAIDLTNLSPVSSPECDYLAGVGHELLTIEAEETEYTPVEFIEQRISEPCSVTSSQQNIGSSTIICESTERPPVDEVARYSPPAREPSSMIYDYLCGLHRDALSVPYLDLGRSLPNRHRLVNLISGSSDRVMSGCQCINWVSIGSSYFQEQFGRSALPIGQTKLVRAFSLAAPVSNL</sequence>
<evidence type="ECO:0000313" key="1">
    <source>
        <dbReference type="EMBL" id="KAA3674620.1"/>
    </source>
</evidence>
<comment type="caution">
    <text evidence="1">The sequence shown here is derived from an EMBL/GenBank/DDBJ whole genome shotgun (WGS) entry which is preliminary data.</text>
</comment>
<evidence type="ECO:0000313" key="2">
    <source>
        <dbReference type="Proteomes" id="UP000324629"/>
    </source>
</evidence>
<dbReference type="Proteomes" id="UP000324629">
    <property type="component" value="Unassembled WGS sequence"/>
</dbReference>
<reference evidence="1 2" key="1">
    <citation type="journal article" date="2019" name="Gigascience">
        <title>Whole-genome sequence of the oriental lung fluke Paragonimus westermani.</title>
        <authorList>
            <person name="Oey H."/>
            <person name="Zakrzewski M."/>
            <person name="Narain K."/>
            <person name="Devi K.R."/>
            <person name="Agatsuma T."/>
            <person name="Nawaratna S."/>
            <person name="Gobert G.N."/>
            <person name="Jones M.K."/>
            <person name="Ragan M.A."/>
            <person name="McManus D.P."/>
            <person name="Krause L."/>
        </authorList>
    </citation>
    <scope>NUCLEOTIDE SEQUENCE [LARGE SCALE GENOMIC DNA]</scope>
    <source>
        <strain evidence="1 2">IND2009</strain>
    </source>
</reference>
<organism evidence="1 2">
    <name type="scientific">Paragonimus westermani</name>
    <dbReference type="NCBI Taxonomy" id="34504"/>
    <lineage>
        <taxon>Eukaryota</taxon>
        <taxon>Metazoa</taxon>
        <taxon>Spiralia</taxon>
        <taxon>Lophotrochozoa</taxon>
        <taxon>Platyhelminthes</taxon>
        <taxon>Trematoda</taxon>
        <taxon>Digenea</taxon>
        <taxon>Plagiorchiida</taxon>
        <taxon>Troglotremata</taxon>
        <taxon>Troglotrematidae</taxon>
        <taxon>Paragonimus</taxon>
    </lineage>
</organism>
<dbReference type="EMBL" id="QNGE01003020">
    <property type="protein sequence ID" value="KAA3674620.1"/>
    <property type="molecule type" value="Genomic_DNA"/>
</dbReference>
<proteinExistence type="predicted"/>
<accession>A0A5J4NGQ2</accession>
<keyword evidence="2" id="KW-1185">Reference proteome</keyword>
<dbReference type="AlphaFoldDB" id="A0A5J4NGQ2"/>
<protein>
    <submittedName>
        <fullName evidence="1">Uncharacterized protein</fullName>
    </submittedName>
</protein>
<gene>
    <name evidence="1" type="ORF">DEA37_0002309</name>
</gene>
<name>A0A5J4NGQ2_9TREM</name>